<sequence>MQGSGLLGEHGSLHVFDIRGRGRRMTTCRVVLGTGRGGGEKWREEKRSGEKRRREEEEKRSRRSVSEVVIQCALHFPPAAVG</sequence>
<comment type="caution">
    <text evidence="2">The sequence shown here is derived from an EMBL/GenBank/DDBJ whole genome shotgun (WGS) entry which is preliminary data.</text>
</comment>
<feature type="compositionally biased region" description="Basic and acidic residues" evidence="1">
    <location>
        <begin position="38"/>
        <end position="60"/>
    </location>
</feature>
<evidence type="ECO:0000313" key="3">
    <source>
        <dbReference type="Proteomes" id="UP000438429"/>
    </source>
</evidence>
<dbReference type="Proteomes" id="UP000438429">
    <property type="component" value="Unassembled WGS sequence"/>
</dbReference>
<dbReference type="AlphaFoldDB" id="A0A6A4SYQ6"/>
<protein>
    <submittedName>
        <fullName evidence="2">Uncharacterized protein</fullName>
    </submittedName>
</protein>
<feature type="region of interest" description="Disordered" evidence="1">
    <location>
        <begin position="32"/>
        <end position="63"/>
    </location>
</feature>
<evidence type="ECO:0000313" key="2">
    <source>
        <dbReference type="EMBL" id="KAF0038777.1"/>
    </source>
</evidence>
<name>A0A6A4SYQ6_SCOMX</name>
<gene>
    <name evidence="2" type="ORF">F2P81_009261</name>
</gene>
<reference evidence="2 3" key="1">
    <citation type="submission" date="2019-06" db="EMBL/GenBank/DDBJ databases">
        <title>Draft genomes of female and male turbot (Scophthalmus maximus).</title>
        <authorList>
            <person name="Xu H."/>
            <person name="Xu X.-W."/>
            <person name="Shao C."/>
            <person name="Chen S."/>
        </authorList>
    </citation>
    <scope>NUCLEOTIDE SEQUENCE [LARGE SCALE GENOMIC DNA]</scope>
    <source>
        <strain evidence="2">Ysfricsl-2016a</strain>
        <tissue evidence="2">Blood</tissue>
    </source>
</reference>
<dbReference type="EMBL" id="VEVO01000008">
    <property type="protein sequence ID" value="KAF0038777.1"/>
    <property type="molecule type" value="Genomic_DNA"/>
</dbReference>
<proteinExistence type="predicted"/>
<accession>A0A6A4SYQ6</accession>
<organism evidence="2 3">
    <name type="scientific">Scophthalmus maximus</name>
    <name type="common">Turbot</name>
    <name type="synonym">Psetta maxima</name>
    <dbReference type="NCBI Taxonomy" id="52904"/>
    <lineage>
        <taxon>Eukaryota</taxon>
        <taxon>Metazoa</taxon>
        <taxon>Chordata</taxon>
        <taxon>Craniata</taxon>
        <taxon>Vertebrata</taxon>
        <taxon>Euteleostomi</taxon>
        <taxon>Actinopterygii</taxon>
        <taxon>Neopterygii</taxon>
        <taxon>Teleostei</taxon>
        <taxon>Neoteleostei</taxon>
        <taxon>Acanthomorphata</taxon>
        <taxon>Carangaria</taxon>
        <taxon>Pleuronectiformes</taxon>
        <taxon>Pleuronectoidei</taxon>
        <taxon>Scophthalmidae</taxon>
        <taxon>Scophthalmus</taxon>
    </lineage>
</organism>
<evidence type="ECO:0000256" key="1">
    <source>
        <dbReference type="SAM" id="MobiDB-lite"/>
    </source>
</evidence>